<dbReference type="Pfam" id="PF10551">
    <property type="entry name" value="MULE"/>
    <property type="match status" value="1"/>
</dbReference>
<dbReference type="AlphaFoldDB" id="A0A5N6PP27"/>
<dbReference type="InterPro" id="IPR018289">
    <property type="entry name" value="MULE_transposase_dom"/>
</dbReference>
<feature type="domain" description="MULE transposase" evidence="2">
    <location>
        <begin position="207"/>
        <end position="301"/>
    </location>
</feature>
<name>A0A5N6PP27_9ASTR</name>
<dbReference type="PANTHER" id="PTHR31569:SF4">
    <property type="entry name" value="SWIM-TYPE DOMAIN-CONTAINING PROTEIN"/>
    <property type="match status" value="1"/>
</dbReference>
<reference evidence="3 4" key="1">
    <citation type="submission" date="2019-05" db="EMBL/GenBank/DDBJ databases">
        <title>Mikania micrantha, genome provides insights into the molecular mechanism of rapid growth.</title>
        <authorList>
            <person name="Liu B."/>
        </authorList>
    </citation>
    <scope>NUCLEOTIDE SEQUENCE [LARGE SCALE GENOMIC DNA]</scope>
    <source>
        <strain evidence="3">NLD-2019</strain>
        <tissue evidence="3">Leaf</tissue>
    </source>
</reference>
<feature type="compositionally biased region" description="Basic and acidic residues" evidence="1">
    <location>
        <begin position="526"/>
        <end position="540"/>
    </location>
</feature>
<dbReference type="OrthoDB" id="2422440at2759"/>
<keyword evidence="4" id="KW-1185">Reference proteome</keyword>
<feature type="region of interest" description="Disordered" evidence="1">
    <location>
        <begin position="525"/>
        <end position="556"/>
    </location>
</feature>
<gene>
    <name evidence="3" type="ORF">E3N88_05803</name>
</gene>
<evidence type="ECO:0000256" key="1">
    <source>
        <dbReference type="SAM" id="MobiDB-lite"/>
    </source>
</evidence>
<organism evidence="3 4">
    <name type="scientific">Mikania micrantha</name>
    <name type="common">bitter vine</name>
    <dbReference type="NCBI Taxonomy" id="192012"/>
    <lineage>
        <taxon>Eukaryota</taxon>
        <taxon>Viridiplantae</taxon>
        <taxon>Streptophyta</taxon>
        <taxon>Embryophyta</taxon>
        <taxon>Tracheophyta</taxon>
        <taxon>Spermatophyta</taxon>
        <taxon>Magnoliopsida</taxon>
        <taxon>eudicotyledons</taxon>
        <taxon>Gunneridae</taxon>
        <taxon>Pentapetalae</taxon>
        <taxon>asterids</taxon>
        <taxon>campanulids</taxon>
        <taxon>Asterales</taxon>
        <taxon>Asteraceae</taxon>
        <taxon>Asteroideae</taxon>
        <taxon>Heliantheae alliance</taxon>
        <taxon>Eupatorieae</taxon>
        <taxon>Mikania</taxon>
    </lineage>
</organism>
<dbReference type="EMBL" id="SZYD01000003">
    <property type="protein sequence ID" value="KAD6794907.1"/>
    <property type="molecule type" value="Genomic_DNA"/>
</dbReference>
<accession>A0A5N6PP27</accession>
<evidence type="ECO:0000259" key="2">
    <source>
        <dbReference type="Pfam" id="PF10551"/>
    </source>
</evidence>
<sequence length="770" mass="89530">MTEEALVGWVKSRAVDNGYIVVKRRTKKSKTIGSVIKVWLMCDRGGEHNSIAIFKRSGSKKISCSFQLVGLYNEVSESWKLQVINDNHNHELAQNLKGHPYVRRFTQEEEDLVDNLTERHMDPRNIFSSIKKHNPANVSIPRDVYNLQQKLKNKKKFGDTPMQVLENMLHSQRYVYYTREDPETNVVEDIFFCHPKSYCWWRAFPHVLMMDATYKTNQYRLPFIQIVGVTSTHQTFSIAHAFVSKEREENYVWVLEMAKSMLNKCMEPRVIITDRDLAVMNACRKVFPEAVKYLCRWHIDENIAKHCKASFSDADWKKFKGRWANLCNSPTTELYDYNYNRLYERLIKDDKKTWTNRTRNFGQRTTNRVESQHSNLKRFLRSPNSTLASLVGFVNEIVQAQEVKMKHDFKTSLIKTMGHHKLPIFDNLRGKVSHKALDLLVEEKDKIRVMRDKNMTCGHQIWTSCGLPCACNISKYYNTANPTLLEEEEIDVIGQMSLVTEKINSKPPEIKKSLIKKVLTHVFPNKSDKKAPSVQKDTRGRPTLKAQKQKEQEQGVVKDNLASQESTFEPSRHNSFTAVTENSQKPVFRRCRSTSVSKAMPPSDSLSQNEFRFPRNMKPEGLNNVYRFGHHILPLLQPYVINIQDVQPDAYTFITVMDVEMLHQEEVAQQGPPLDPETLALSQHEWLQFEPQSVVWARHRAHQDAVREEDDEELPPDIELSLCGQHFEMLIERFAVHLGIYYEPETVSDDFAQGLTQGEEGVMRAWWSQV</sequence>
<evidence type="ECO:0000313" key="4">
    <source>
        <dbReference type="Proteomes" id="UP000326396"/>
    </source>
</evidence>
<evidence type="ECO:0000313" key="3">
    <source>
        <dbReference type="EMBL" id="KAD6794907.1"/>
    </source>
</evidence>
<dbReference type="InterPro" id="IPR052579">
    <property type="entry name" value="Zinc_finger_SWIM"/>
</dbReference>
<dbReference type="PANTHER" id="PTHR31569">
    <property type="entry name" value="SWIM-TYPE DOMAIN-CONTAINING PROTEIN"/>
    <property type="match status" value="1"/>
</dbReference>
<dbReference type="Proteomes" id="UP000326396">
    <property type="component" value="Linkage Group LG11"/>
</dbReference>
<comment type="caution">
    <text evidence="3">The sequence shown here is derived from an EMBL/GenBank/DDBJ whole genome shotgun (WGS) entry which is preliminary data.</text>
</comment>
<proteinExistence type="predicted"/>
<protein>
    <recommendedName>
        <fullName evidence="2">MULE transposase domain-containing protein</fullName>
    </recommendedName>
</protein>